<dbReference type="SUPFAM" id="SSF140931">
    <property type="entry name" value="Fic-like"/>
    <property type="match status" value="1"/>
</dbReference>
<protein>
    <submittedName>
        <fullName evidence="2">Type II toxin-antitoxin system death-on-curing family toxin</fullName>
    </submittedName>
</protein>
<dbReference type="PANTHER" id="PTHR39426">
    <property type="entry name" value="HOMOLOGY TO DEATH-ON-CURING PROTEIN OF PHAGE P1"/>
    <property type="match status" value="1"/>
</dbReference>
<gene>
    <name evidence="2" type="ORF">GPA24_11290</name>
</gene>
<dbReference type="PIRSF" id="PIRSF018297">
    <property type="entry name" value="Doc"/>
    <property type="match status" value="1"/>
</dbReference>
<comment type="caution">
    <text evidence="2">The sequence shown here is derived from an EMBL/GenBank/DDBJ whole genome shotgun (WGS) entry which is preliminary data.</text>
</comment>
<dbReference type="InterPro" id="IPR036597">
    <property type="entry name" value="Fido-like_dom_sf"/>
</dbReference>
<dbReference type="InterPro" id="IPR003812">
    <property type="entry name" value="Fido"/>
</dbReference>
<dbReference type="RefSeq" id="WP_169202713.1">
    <property type="nucleotide sequence ID" value="NZ_CP059467.1"/>
</dbReference>
<dbReference type="EMBL" id="WTVP01000028">
    <property type="protein sequence ID" value="NMG16116.1"/>
    <property type="molecule type" value="Genomic_DNA"/>
</dbReference>
<evidence type="ECO:0000259" key="1">
    <source>
        <dbReference type="PROSITE" id="PS51459"/>
    </source>
</evidence>
<dbReference type="InterPro" id="IPR006440">
    <property type="entry name" value="Doc"/>
</dbReference>
<name>A0ABX1NVS5_9RHOO</name>
<accession>A0ABX1NVS5</accession>
<dbReference type="NCBIfam" id="TIGR01550">
    <property type="entry name" value="DOC_P1"/>
    <property type="match status" value="1"/>
</dbReference>
<reference evidence="2 3" key="1">
    <citation type="submission" date="2019-12" db="EMBL/GenBank/DDBJ databases">
        <title>Comparative genomics gives insights into the taxonomy of the Azoarcus-Aromatoleum group and reveals separate origins of nif in the plant-associated Azoarcus and non-plant-associated Aromatoleum sub-groups.</title>
        <authorList>
            <person name="Lafos M."/>
            <person name="Maluk M."/>
            <person name="Batista M."/>
            <person name="Junghare M."/>
            <person name="Carmona M."/>
            <person name="Faoro H."/>
            <person name="Cruz L.M."/>
            <person name="Battistoni F."/>
            <person name="De Souza E."/>
            <person name="Pedrosa F."/>
            <person name="Chen W.-M."/>
            <person name="Poole P.S."/>
            <person name="Dixon R.A."/>
            <person name="James E.K."/>
        </authorList>
    </citation>
    <scope>NUCLEOTIDE SEQUENCE [LARGE SCALE GENOMIC DNA]</scope>
    <source>
        <strain evidence="2 3">PbN1</strain>
    </source>
</reference>
<dbReference type="Gene3D" id="1.20.120.1870">
    <property type="entry name" value="Fic/DOC protein, Fido domain"/>
    <property type="match status" value="1"/>
</dbReference>
<sequence length="128" mass="13931">MARWRWIDKRALILLHDESLAEHGGASGMRDEGLLDSALARPLNLTAYGEPNFAALAASYGVGVAKNHPFVDGNKRAAFLCVGLFLYLNGYRLRATQAEATVAMLAVASGELDEAAFAEWLRRHTGSR</sequence>
<evidence type="ECO:0000313" key="3">
    <source>
        <dbReference type="Proteomes" id="UP000633943"/>
    </source>
</evidence>
<dbReference type="InterPro" id="IPR053737">
    <property type="entry name" value="Type_II_TA_Toxin"/>
</dbReference>
<feature type="domain" description="Fido" evidence="1">
    <location>
        <begin position="7"/>
        <end position="123"/>
    </location>
</feature>
<proteinExistence type="predicted"/>
<dbReference type="Pfam" id="PF02661">
    <property type="entry name" value="Fic"/>
    <property type="match status" value="1"/>
</dbReference>
<dbReference type="Proteomes" id="UP000633943">
    <property type="component" value="Unassembled WGS sequence"/>
</dbReference>
<organism evidence="2 3">
    <name type="scientific">Aromatoleum bremense</name>
    <dbReference type="NCBI Taxonomy" id="76115"/>
    <lineage>
        <taxon>Bacteria</taxon>
        <taxon>Pseudomonadati</taxon>
        <taxon>Pseudomonadota</taxon>
        <taxon>Betaproteobacteria</taxon>
        <taxon>Rhodocyclales</taxon>
        <taxon>Rhodocyclaceae</taxon>
        <taxon>Aromatoleum</taxon>
    </lineage>
</organism>
<dbReference type="PROSITE" id="PS51459">
    <property type="entry name" value="FIDO"/>
    <property type="match status" value="1"/>
</dbReference>
<keyword evidence="3" id="KW-1185">Reference proteome</keyword>
<dbReference type="PANTHER" id="PTHR39426:SF1">
    <property type="entry name" value="HOMOLOGY TO DEATH-ON-CURING PROTEIN OF PHAGE P1"/>
    <property type="match status" value="1"/>
</dbReference>
<evidence type="ECO:0000313" key="2">
    <source>
        <dbReference type="EMBL" id="NMG16116.1"/>
    </source>
</evidence>